<dbReference type="Proteomes" id="UP000823388">
    <property type="component" value="Chromosome 8N"/>
</dbReference>
<gene>
    <name evidence="1" type="ORF">PVAP13_8NG081206</name>
</gene>
<keyword evidence="2" id="KW-1185">Reference proteome</keyword>
<reference evidence="1" key="1">
    <citation type="submission" date="2020-05" db="EMBL/GenBank/DDBJ databases">
        <title>WGS assembly of Panicum virgatum.</title>
        <authorList>
            <person name="Lovell J.T."/>
            <person name="Jenkins J."/>
            <person name="Shu S."/>
            <person name="Juenger T.E."/>
            <person name="Schmutz J."/>
        </authorList>
    </citation>
    <scope>NUCLEOTIDE SEQUENCE</scope>
    <source>
        <strain evidence="1">AP13</strain>
    </source>
</reference>
<evidence type="ECO:0000313" key="1">
    <source>
        <dbReference type="EMBL" id="KAG2556420.1"/>
    </source>
</evidence>
<organism evidence="1 2">
    <name type="scientific">Panicum virgatum</name>
    <name type="common">Blackwell switchgrass</name>
    <dbReference type="NCBI Taxonomy" id="38727"/>
    <lineage>
        <taxon>Eukaryota</taxon>
        <taxon>Viridiplantae</taxon>
        <taxon>Streptophyta</taxon>
        <taxon>Embryophyta</taxon>
        <taxon>Tracheophyta</taxon>
        <taxon>Spermatophyta</taxon>
        <taxon>Magnoliopsida</taxon>
        <taxon>Liliopsida</taxon>
        <taxon>Poales</taxon>
        <taxon>Poaceae</taxon>
        <taxon>PACMAD clade</taxon>
        <taxon>Panicoideae</taxon>
        <taxon>Panicodae</taxon>
        <taxon>Paniceae</taxon>
        <taxon>Panicinae</taxon>
        <taxon>Panicum</taxon>
        <taxon>Panicum sect. Hiantes</taxon>
    </lineage>
</organism>
<accession>A0A8T0P434</accession>
<dbReference type="EMBL" id="CM029052">
    <property type="protein sequence ID" value="KAG2556420.1"/>
    <property type="molecule type" value="Genomic_DNA"/>
</dbReference>
<proteinExistence type="predicted"/>
<comment type="caution">
    <text evidence="1">The sequence shown here is derived from an EMBL/GenBank/DDBJ whole genome shotgun (WGS) entry which is preliminary data.</text>
</comment>
<sequence length="107" mass="12002">MQFRSLIQCFCCSNYARVQVVSSSPQGVNSDPETCRITLFVQGIVTSCLLSLSLSLPARIVHERSQWKITSLEEKLHGSCDCFSNFLAGWCVCSDDVSFTFMIHENL</sequence>
<evidence type="ECO:0000313" key="2">
    <source>
        <dbReference type="Proteomes" id="UP000823388"/>
    </source>
</evidence>
<name>A0A8T0P434_PANVG</name>
<protein>
    <submittedName>
        <fullName evidence="1">Uncharacterized protein</fullName>
    </submittedName>
</protein>
<dbReference type="AlphaFoldDB" id="A0A8T0P434"/>